<evidence type="ECO:0000259" key="1">
    <source>
        <dbReference type="Pfam" id="PF12867"/>
    </source>
</evidence>
<sequence>MQKPLSNEYNPYYQNYIDLVPDGDFFEMLRDQRGAIVRFFEDLPEEKYDYQYAEGKWTIKEVLMHILDTERVMAYRALVAARGDKTTKLQNMDEGLYARNMNASDRTMKSLLDEFKAIRHSTVFLYENMPEEQSQWEADAVTHPFTARALGYIIIGHVQHHLNVIQERYL</sequence>
<keyword evidence="3" id="KW-1185">Reference proteome</keyword>
<evidence type="ECO:0000313" key="2">
    <source>
        <dbReference type="EMBL" id="MEN7551108.1"/>
    </source>
</evidence>
<dbReference type="Pfam" id="PF12867">
    <property type="entry name" value="DinB_2"/>
    <property type="match status" value="1"/>
</dbReference>
<comment type="caution">
    <text evidence="2">The sequence shown here is derived from an EMBL/GenBank/DDBJ whole genome shotgun (WGS) entry which is preliminary data.</text>
</comment>
<dbReference type="AlphaFoldDB" id="A0AAW9SB16"/>
<name>A0AAW9SB16_9BACT</name>
<dbReference type="EMBL" id="JBDKWZ010000019">
    <property type="protein sequence ID" value="MEN7551108.1"/>
    <property type="molecule type" value="Genomic_DNA"/>
</dbReference>
<dbReference type="InterPro" id="IPR034660">
    <property type="entry name" value="DinB/YfiT-like"/>
</dbReference>
<proteinExistence type="predicted"/>
<dbReference type="SUPFAM" id="SSF109854">
    <property type="entry name" value="DinB/YfiT-like putative metalloenzymes"/>
    <property type="match status" value="1"/>
</dbReference>
<protein>
    <submittedName>
        <fullName evidence="2">DinB family protein</fullName>
    </submittedName>
</protein>
<feature type="domain" description="DinB-like" evidence="1">
    <location>
        <begin position="29"/>
        <end position="165"/>
    </location>
</feature>
<dbReference type="RefSeq" id="WP_346823890.1">
    <property type="nucleotide sequence ID" value="NZ_JBDKWZ010000019.1"/>
</dbReference>
<gene>
    <name evidence="2" type="ORF">AAG747_24515</name>
</gene>
<dbReference type="Gene3D" id="1.20.120.450">
    <property type="entry name" value="dinb family like domain"/>
    <property type="match status" value="1"/>
</dbReference>
<dbReference type="Proteomes" id="UP001403385">
    <property type="component" value="Unassembled WGS sequence"/>
</dbReference>
<organism evidence="2 3">
    <name type="scientific">Rapidithrix thailandica</name>
    <dbReference type="NCBI Taxonomy" id="413964"/>
    <lineage>
        <taxon>Bacteria</taxon>
        <taxon>Pseudomonadati</taxon>
        <taxon>Bacteroidota</taxon>
        <taxon>Cytophagia</taxon>
        <taxon>Cytophagales</taxon>
        <taxon>Flammeovirgaceae</taxon>
        <taxon>Rapidithrix</taxon>
    </lineage>
</organism>
<reference evidence="2 3" key="1">
    <citation type="submission" date="2024-04" db="EMBL/GenBank/DDBJ databases">
        <title>Novel genus in family Flammeovirgaceae.</title>
        <authorList>
            <person name="Nguyen T.H."/>
            <person name="Vuong T.Q."/>
            <person name="Le H."/>
            <person name="Kim S.-G."/>
        </authorList>
    </citation>
    <scope>NUCLEOTIDE SEQUENCE [LARGE SCALE GENOMIC DNA]</scope>
    <source>
        <strain evidence="2 3">JCM 23209</strain>
    </source>
</reference>
<dbReference type="InterPro" id="IPR024775">
    <property type="entry name" value="DinB-like"/>
</dbReference>
<accession>A0AAW9SB16</accession>
<evidence type="ECO:0000313" key="3">
    <source>
        <dbReference type="Proteomes" id="UP001403385"/>
    </source>
</evidence>